<reference evidence="2 3" key="1">
    <citation type="submission" date="2021-11" db="EMBL/GenBank/DDBJ databases">
        <authorList>
            <person name="Islam A."/>
            <person name="Islam S."/>
            <person name="Flora M.S."/>
            <person name="Rahman M."/>
            <person name="Ziaur R.M."/>
            <person name="Epstein J.H."/>
            <person name="Hassan M."/>
            <person name="Klassen M."/>
            <person name="Woodard K."/>
            <person name="Webb A."/>
            <person name="Webby R.J."/>
            <person name="El Zowalaty M.E."/>
        </authorList>
    </citation>
    <scope>NUCLEOTIDE SEQUENCE [LARGE SCALE GENOMIC DNA]</scope>
    <source>
        <strain evidence="2">Pbs1</strain>
    </source>
</reference>
<dbReference type="PANTHER" id="PTHR16216">
    <property type="entry name" value="DYNEIN ASSEMBLY FACTOR 5, AXONEMAL"/>
    <property type="match status" value="1"/>
</dbReference>
<evidence type="ECO:0000313" key="3">
    <source>
        <dbReference type="Proteomes" id="UP001158986"/>
    </source>
</evidence>
<dbReference type="SUPFAM" id="SSF48371">
    <property type="entry name" value="ARM repeat"/>
    <property type="match status" value="1"/>
</dbReference>
<name>A0ABN8CW57_9STRA</name>
<dbReference type="Pfam" id="PF25757">
    <property type="entry name" value="TPR_DNAAF5"/>
    <property type="match status" value="1"/>
</dbReference>
<proteinExistence type="predicted"/>
<feature type="domain" description="Dynein axonemal assembly factor 5 TPR repeats" evidence="1">
    <location>
        <begin position="9"/>
        <end position="304"/>
    </location>
</feature>
<sequence length="770" mass="85220">MKLKRDVNCLMDSDRSVRRRAVDKLHRVLQSEASHVSDTVLRALCVSTLFHPLLICAEHDVVEKCRERALTLLLFLCERGALESSDTTLKDVVALANARLGKLPYPEPAEETRLLILQLMHAFLKQLAAEKDTLVSLQDIITDLANALAKTAMDPFPDAKKMSAECVILISRNWKKDVGMQIGTIVRPVVFNLGHQHSRVRVCALQALEAAVPCGSEALPVLMKQVLLPTMSKVVLDHAASVKKQLAITLAAWFAQIEQIQQFEASILPMFLAGIVDESPEVRTLCLAKLNDISIMWEHRDENQGVKSGDVELMEVDLDFVNRIPPLFFGSRPPLGARKLAASIQAELLPPLLEKTGDWNVQVRERYTKVLSAFLILLEQSMTPETVGAHLTLITEALCDPGLRESEVLDVQNQLAGVVASIVKTAGPILAQTDDSCFRLFWVLSHLLASSSESSVAYMTANECMEELAMHLNQSVEELYVRYVGKLLDTMALPTDTGASWQKSNLTRVLFDSLCRRGGAACGTNLDKIVPVILVHLDPSQDADVRLVFLALLETMLRMDTISQALKAFSVALLRKAIIPNIVWREGHIAASIRKVAVNCAYTCFCQGIADESCLFETVAQMLPILKSSLDDSDAKTRHLACLALQHLFVALPGCLGEESVDQLYPEILKRLDDSNNTVRKAACQTFLIFLKAAPKEHFQGTIIDYAMDCLFVHLDDPEPDIQEAVYNVLRETAAIDAHRLASKAGENRSRHQSPRYCDQLLALATAQPD</sequence>
<dbReference type="Gene3D" id="1.25.10.10">
    <property type="entry name" value="Leucine-rich Repeat Variant"/>
    <property type="match status" value="2"/>
</dbReference>
<gene>
    <name evidence="2" type="ORF">PBS001_LOCUS3661</name>
</gene>
<dbReference type="InterPro" id="IPR052623">
    <property type="entry name" value="DAAF5"/>
</dbReference>
<organism evidence="2 3">
    <name type="scientific">Peronospora belbahrii</name>
    <dbReference type="NCBI Taxonomy" id="622444"/>
    <lineage>
        <taxon>Eukaryota</taxon>
        <taxon>Sar</taxon>
        <taxon>Stramenopiles</taxon>
        <taxon>Oomycota</taxon>
        <taxon>Peronosporomycetes</taxon>
        <taxon>Peronosporales</taxon>
        <taxon>Peronosporaceae</taxon>
        <taxon>Peronospora</taxon>
    </lineage>
</organism>
<accession>A0ABN8CW57</accession>
<dbReference type="Proteomes" id="UP001158986">
    <property type="component" value="Unassembled WGS sequence"/>
</dbReference>
<evidence type="ECO:0000313" key="2">
    <source>
        <dbReference type="EMBL" id="CAH0517030.1"/>
    </source>
</evidence>
<dbReference type="EMBL" id="CAKLCB010000220">
    <property type="protein sequence ID" value="CAH0517030.1"/>
    <property type="molecule type" value="Genomic_DNA"/>
</dbReference>
<evidence type="ECO:0000259" key="1">
    <source>
        <dbReference type="Pfam" id="PF25757"/>
    </source>
</evidence>
<comment type="caution">
    <text evidence="2">The sequence shown here is derived from an EMBL/GenBank/DDBJ whole genome shotgun (WGS) entry which is preliminary data.</text>
</comment>
<dbReference type="InterPro" id="IPR016024">
    <property type="entry name" value="ARM-type_fold"/>
</dbReference>
<keyword evidence="3" id="KW-1185">Reference proteome</keyword>
<dbReference type="InterPro" id="IPR057978">
    <property type="entry name" value="TPR_DAAF5"/>
</dbReference>
<dbReference type="PANTHER" id="PTHR16216:SF2">
    <property type="entry name" value="DYNEIN AXONEMAL ASSEMBLY FACTOR 5"/>
    <property type="match status" value="1"/>
</dbReference>
<protein>
    <recommendedName>
        <fullName evidence="1">Dynein axonemal assembly factor 5 TPR repeats domain-containing protein</fullName>
    </recommendedName>
</protein>
<dbReference type="InterPro" id="IPR011989">
    <property type="entry name" value="ARM-like"/>
</dbReference>